<dbReference type="EMBL" id="JBBNAG010000002">
    <property type="protein sequence ID" value="KAK9157350.1"/>
    <property type="molecule type" value="Genomic_DNA"/>
</dbReference>
<evidence type="ECO:0000313" key="2">
    <source>
        <dbReference type="Proteomes" id="UP001419268"/>
    </source>
</evidence>
<name>A0AAP0KU01_9MAGN</name>
<evidence type="ECO:0000313" key="1">
    <source>
        <dbReference type="EMBL" id="KAK9157350.1"/>
    </source>
</evidence>
<dbReference type="Proteomes" id="UP001419268">
    <property type="component" value="Unassembled WGS sequence"/>
</dbReference>
<proteinExistence type="predicted"/>
<accession>A0AAP0KU01</accession>
<gene>
    <name evidence="1" type="ORF">Scep_003924</name>
</gene>
<keyword evidence="2" id="KW-1185">Reference proteome</keyword>
<sequence length="62" mass="7433">MQNNRIHTKNPPLNFKKEKIDFEEKHKWGSTISEMICVGSRSKEPYLQSYDFWGNRYKPRSG</sequence>
<dbReference type="AlphaFoldDB" id="A0AAP0KU01"/>
<protein>
    <submittedName>
        <fullName evidence="1">Uncharacterized protein</fullName>
    </submittedName>
</protein>
<comment type="caution">
    <text evidence="1">The sequence shown here is derived from an EMBL/GenBank/DDBJ whole genome shotgun (WGS) entry which is preliminary data.</text>
</comment>
<reference evidence="1 2" key="1">
    <citation type="submission" date="2024-01" db="EMBL/GenBank/DDBJ databases">
        <title>Genome assemblies of Stephania.</title>
        <authorList>
            <person name="Yang L."/>
        </authorList>
    </citation>
    <scope>NUCLEOTIDE SEQUENCE [LARGE SCALE GENOMIC DNA]</scope>
    <source>
        <strain evidence="1">JXDWG</strain>
        <tissue evidence="1">Leaf</tissue>
    </source>
</reference>
<organism evidence="1 2">
    <name type="scientific">Stephania cephalantha</name>
    <dbReference type="NCBI Taxonomy" id="152367"/>
    <lineage>
        <taxon>Eukaryota</taxon>
        <taxon>Viridiplantae</taxon>
        <taxon>Streptophyta</taxon>
        <taxon>Embryophyta</taxon>
        <taxon>Tracheophyta</taxon>
        <taxon>Spermatophyta</taxon>
        <taxon>Magnoliopsida</taxon>
        <taxon>Ranunculales</taxon>
        <taxon>Menispermaceae</taxon>
        <taxon>Menispermoideae</taxon>
        <taxon>Cissampelideae</taxon>
        <taxon>Stephania</taxon>
    </lineage>
</organism>